<evidence type="ECO:0000256" key="1">
    <source>
        <dbReference type="SAM" id="Phobius"/>
    </source>
</evidence>
<dbReference type="EMBL" id="FXSZ01000006">
    <property type="protein sequence ID" value="SMO67269.1"/>
    <property type="molecule type" value="Genomic_DNA"/>
</dbReference>
<keyword evidence="1" id="KW-0812">Transmembrane</keyword>
<organism evidence="3 4">
    <name type="scientific">Solitalea koreensis</name>
    <dbReference type="NCBI Taxonomy" id="543615"/>
    <lineage>
        <taxon>Bacteria</taxon>
        <taxon>Pseudomonadati</taxon>
        <taxon>Bacteroidota</taxon>
        <taxon>Sphingobacteriia</taxon>
        <taxon>Sphingobacteriales</taxon>
        <taxon>Sphingobacteriaceae</taxon>
        <taxon>Solitalea</taxon>
    </lineage>
</organism>
<feature type="transmembrane region" description="Helical" evidence="1">
    <location>
        <begin position="117"/>
        <end position="137"/>
    </location>
</feature>
<proteinExistence type="predicted"/>
<name>A0A521D6G9_9SPHI</name>
<keyword evidence="1" id="KW-1133">Transmembrane helix</keyword>
<dbReference type="OrthoDB" id="793869at2"/>
<reference evidence="3 4" key="1">
    <citation type="submission" date="2017-05" db="EMBL/GenBank/DDBJ databases">
        <authorList>
            <person name="Varghese N."/>
            <person name="Submissions S."/>
        </authorList>
    </citation>
    <scope>NUCLEOTIDE SEQUENCE [LARGE SCALE GENOMIC DNA]</scope>
    <source>
        <strain evidence="3 4">DSM 21342</strain>
    </source>
</reference>
<protein>
    <submittedName>
        <fullName evidence="3">Uncharacterized protein</fullName>
    </submittedName>
</protein>
<keyword evidence="2" id="KW-0732">Signal</keyword>
<feature type="chain" id="PRO_5022187460" evidence="2">
    <location>
        <begin position="20"/>
        <end position="179"/>
    </location>
</feature>
<dbReference type="AlphaFoldDB" id="A0A521D6G9"/>
<keyword evidence="1" id="KW-0472">Membrane</keyword>
<dbReference type="RefSeq" id="WP_142603892.1">
    <property type="nucleotide sequence ID" value="NZ_FXSZ01000006.1"/>
</dbReference>
<feature type="transmembrane region" description="Helical" evidence="1">
    <location>
        <begin position="144"/>
        <end position="168"/>
    </location>
</feature>
<accession>A0A521D6G9</accession>
<dbReference type="Proteomes" id="UP000315971">
    <property type="component" value="Unassembled WGS sequence"/>
</dbReference>
<evidence type="ECO:0000313" key="4">
    <source>
        <dbReference type="Proteomes" id="UP000315971"/>
    </source>
</evidence>
<evidence type="ECO:0000313" key="3">
    <source>
        <dbReference type="EMBL" id="SMO67269.1"/>
    </source>
</evidence>
<keyword evidence="4" id="KW-1185">Reference proteome</keyword>
<sequence length="179" mass="20492">MNKLFLSFLLLFYISFSAAAEIQQQNISSFDIKSNLADRLTVSVLVDGNEEQSGGVNEINGSFDFSINGIDKKLQFKNGEAVVFDKISSSTFLYIRPIESTFSELKLYYVLKVGEKLFAIHVPIFLLLVIPLFFFILGYFVRRLLVIAILLFIVFFIFNKGLSIGNYLHVIYQWLLSFL</sequence>
<evidence type="ECO:0000256" key="2">
    <source>
        <dbReference type="SAM" id="SignalP"/>
    </source>
</evidence>
<gene>
    <name evidence="3" type="ORF">SAMN06265350_1065</name>
</gene>
<feature type="signal peptide" evidence="2">
    <location>
        <begin position="1"/>
        <end position="19"/>
    </location>
</feature>